<evidence type="ECO:0000313" key="4">
    <source>
        <dbReference type="Proteomes" id="UP000541583"/>
    </source>
</evidence>
<evidence type="ECO:0000256" key="1">
    <source>
        <dbReference type="SAM" id="SignalP"/>
    </source>
</evidence>
<dbReference type="EMBL" id="JACHCB010000010">
    <property type="protein sequence ID" value="MBB6111155.1"/>
    <property type="molecule type" value="Genomic_DNA"/>
</dbReference>
<proteinExistence type="predicted"/>
<dbReference type="OrthoDB" id="1493187at2"/>
<comment type="caution">
    <text evidence="3">The sequence shown here is derived from an EMBL/GenBank/DDBJ whole genome shotgun (WGS) entry which is preliminary data.</text>
</comment>
<dbReference type="Proteomes" id="UP000548326">
    <property type="component" value="Unassembled WGS sequence"/>
</dbReference>
<keyword evidence="1" id="KW-0732">Signal</keyword>
<evidence type="ECO:0000313" key="2">
    <source>
        <dbReference type="EMBL" id="MBB6111155.1"/>
    </source>
</evidence>
<dbReference type="InterPro" id="IPR019861">
    <property type="entry name" value="PorP/SprF_Bacteroidetes"/>
</dbReference>
<dbReference type="EMBL" id="JACHCA010000007">
    <property type="protein sequence ID" value="MBB6128719.1"/>
    <property type="molecule type" value="Genomic_DNA"/>
</dbReference>
<dbReference type="AlphaFoldDB" id="A0A1N7D3K3"/>
<sequence>MKRILFIAFNFVLFIQCVIAQQRPQYTQYIFNSYLLNPALSGIENYTDVKTGYRSQWTGLDGAPVTAYLSVNMPLGQNFIQGDATAFPASGGLNPASRLYTQQYQAAEPHHGVGLTVVSDKAGPFTQTNIDATYAYHLGLSSKLNLAVGVSAGFSHNVLNLSELTTADPSDPIFNSLNNNQWKPDLGIGVWAYASDYFIGLSAQQILPQNVYITSKANTYQNKTVPQYFLTGGFKFFLSDEVTLIPSVMLKYIQPIPTTYDINMKLSFADKFWIGGSYRHDDSYAGLVGLNLSSFVNIGYSYDVTTSALNTVSNGTHEIVIGILLNNRYKVSSAQHTF</sequence>
<dbReference type="STRING" id="354630.SAMN05421821_110174"/>
<name>A0A1N7D3K3_9SPHI</name>
<evidence type="ECO:0000313" key="5">
    <source>
        <dbReference type="Proteomes" id="UP000548326"/>
    </source>
</evidence>
<reference evidence="4 5" key="1">
    <citation type="submission" date="2020-08" db="EMBL/GenBank/DDBJ databases">
        <title>Genomic Encyclopedia of Type Strains, Phase IV (KMG-V): Genome sequencing to study the core and pangenomes of soil and plant-associated prokaryotes.</title>
        <authorList>
            <person name="Whitman W."/>
        </authorList>
    </citation>
    <scope>NUCLEOTIDE SEQUENCE [LARGE SCALE GENOMIC DNA]</scope>
    <source>
        <strain evidence="2 4">ANJLi2</strain>
        <strain evidence="3 5">MP601</strain>
    </source>
</reference>
<keyword evidence="4" id="KW-1185">Reference proteome</keyword>
<feature type="chain" id="PRO_5044563151" evidence="1">
    <location>
        <begin position="21"/>
        <end position="338"/>
    </location>
</feature>
<dbReference type="RefSeq" id="WP_076375282.1">
    <property type="nucleotide sequence ID" value="NZ_FTMG01000010.1"/>
</dbReference>
<accession>A0A1N7D3K3</accession>
<dbReference type="NCBIfam" id="TIGR03519">
    <property type="entry name" value="T9SS_PorP_fam"/>
    <property type="match status" value="1"/>
</dbReference>
<protein>
    <submittedName>
        <fullName evidence="3">Type IX secretion system PorP/SprF family membrane protein</fullName>
    </submittedName>
</protein>
<feature type="signal peptide" evidence="1">
    <location>
        <begin position="1"/>
        <end position="20"/>
    </location>
</feature>
<dbReference type="Pfam" id="PF11751">
    <property type="entry name" value="PorP_SprF"/>
    <property type="match status" value="1"/>
</dbReference>
<evidence type="ECO:0000313" key="3">
    <source>
        <dbReference type="EMBL" id="MBB6128719.1"/>
    </source>
</evidence>
<gene>
    <name evidence="3" type="ORF">HDF22_002842</name>
    <name evidence="2" type="ORF">HDF23_003922</name>
</gene>
<dbReference type="Proteomes" id="UP000541583">
    <property type="component" value="Unassembled WGS sequence"/>
</dbReference>
<organism evidence="3 5">
    <name type="scientific">Mucilaginibacter lappiensis</name>
    <dbReference type="NCBI Taxonomy" id="354630"/>
    <lineage>
        <taxon>Bacteria</taxon>
        <taxon>Pseudomonadati</taxon>
        <taxon>Bacteroidota</taxon>
        <taxon>Sphingobacteriia</taxon>
        <taxon>Sphingobacteriales</taxon>
        <taxon>Sphingobacteriaceae</taxon>
        <taxon>Mucilaginibacter</taxon>
    </lineage>
</organism>